<evidence type="ECO:0000256" key="22">
    <source>
        <dbReference type="ARBA" id="ARBA00059245"/>
    </source>
</evidence>
<evidence type="ECO:0000313" key="26">
    <source>
        <dbReference type="RefSeq" id="XP_030377724.1"/>
    </source>
</evidence>
<evidence type="ECO:0000256" key="15">
    <source>
        <dbReference type="ARBA" id="ARBA00023157"/>
    </source>
</evidence>
<evidence type="ECO:0000256" key="4">
    <source>
        <dbReference type="ARBA" id="ARBA00006462"/>
    </source>
</evidence>
<evidence type="ECO:0000256" key="13">
    <source>
        <dbReference type="ARBA" id="ARBA00022989"/>
    </source>
</evidence>
<keyword evidence="10" id="KW-0479">Metal-binding</keyword>
<dbReference type="EC" id="2.4.1.122" evidence="6"/>
<keyword evidence="13" id="KW-1133">Transmembrane helix</keyword>
<dbReference type="PANTHER" id="PTHR23033">
    <property type="entry name" value="BETA1,3-GALACTOSYLTRANSFERASE"/>
    <property type="match status" value="1"/>
</dbReference>
<dbReference type="InterPro" id="IPR003378">
    <property type="entry name" value="Fringe-like_glycosylTrfase"/>
</dbReference>
<dbReference type="GO" id="GO:0016020">
    <property type="term" value="C:membrane"/>
    <property type="evidence" value="ECO:0007669"/>
    <property type="project" value="UniProtKB-SubCell"/>
</dbReference>
<name>A0A6J2TNU9_DROLE</name>
<keyword evidence="15" id="KW-1015">Disulfide bond</keyword>
<evidence type="ECO:0000256" key="20">
    <source>
        <dbReference type="ARBA" id="ARBA00042009"/>
    </source>
</evidence>
<dbReference type="GO" id="GO:0000166">
    <property type="term" value="F:nucleotide binding"/>
    <property type="evidence" value="ECO:0007669"/>
    <property type="project" value="UniProtKB-KW"/>
</dbReference>
<evidence type="ECO:0000313" key="25">
    <source>
        <dbReference type="RefSeq" id="XP_030377723.1"/>
    </source>
</evidence>
<evidence type="ECO:0000256" key="5">
    <source>
        <dbReference type="ARBA" id="ARBA00011748"/>
    </source>
</evidence>
<keyword evidence="17" id="KW-0464">Manganese</keyword>
<keyword evidence="7" id="KW-0328">Glycosyltransferase</keyword>
<gene>
    <name evidence="25 26 27" type="primary">LOC115626478</name>
</gene>
<evidence type="ECO:0000256" key="8">
    <source>
        <dbReference type="ARBA" id="ARBA00022679"/>
    </source>
</evidence>
<comment type="function">
    <text evidence="22">Glycosyltransferase that generates the core 1 O-glycan Gal-beta1-3GalNAc-alpha1-Ser/Thr (T antigen), which is a precursor for many extended O-glycans in glycoproteins.</text>
</comment>
<accession>A0A6J2TNU9</accession>
<dbReference type="GO" id="GO:0030145">
    <property type="term" value="F:manganese ion binding"/>
    <property type="evidence" value="ECO:0007669"/>
    <property type="project" value="UniProtKB-ARBA"/>
</dbReference>
<evidence type="ECO:0000256" key="2">
    <source>
        <dbReference type="ARBA" id="ARBA00004606"/>
    </source>
</evidence>
<evidence type="ECO:0000313" key="24">
    <source>
        <dbReference type="Proteomes" id="UP000504634"/>
    </source>
</evidence>
<dbReference type="FunFam" id="3.90.550.50:FF:000017">
    <property type="entry name" value="Glycoprotein-N-acetylgalactosamine 3-beta-galactosyltransferase 1"/>
    <property type="match status" value="1"/>
</dbReference>
<keyword evidence="24" id="KW-1185">Reference proteome</keyword>
<dbReference type="PANTHER" id="PTHR23033:SF14">
    <property type="entry name" value="GLYCOPROTEIN-N-ACETYLGALACTOSAMINE 3-BETA-GALACTOSYLTRANSFERASE 1-RELATED"/>
    <property type="match status" value="1"/>
</dbReference>
<feature type="domain" description="Fringe-like glycosyltransferase" evidence="23">
    <location>
        <begin position="91"/>
        <end position="255"/>
    </location>
</feature>
<keyword evidence="8" id="KW-0808">Transferase</keyword>
<protein>
    <recommendedName>
        <fullName evidence="18">Glycoprotein-N-acetylgalactosamine 3-beta-galactosyltransferase 1</fullName>
        <ecNumber evidence="6">2.4.1.122</ecNumber>
    </recommendedName>
    <alternativeName>
        <fullName evidence="20">Core 1 O-glycan T-synthase</fullName>
    </alternativeName>
    <alternativeName>
        <fullName evidence="21">Core 1 UDP-galactose:N-acetylgalactosamine-alpha-R beta 1,3-galactosyltransferase 1</fullName>
    </alternativeName>
    <alternativeName>
        <fullName evidence="19">Core 1 beta1,3-galactosyltransferase 1</fullName>
    </alternativeName>
</protein>
<dbReference type="Gene3D" id="3.90.550.50">
    <property type="match status" value="1"/>
</dbReference>
<evidence type="ECO:0000256" key="19">
    <source>
        <dbReference type="ARBA" id="ARBA00041226"/>
    </source>
</evidence>
<dbReference type="RefSeq" id="XP_030377724.1">
    <property type="nucleotide sequence ID" value="XM_030521864.1"/>
</dbReference>
<comment type="pathway">
    <text evidence="3">Protein modification; protein glycosylation.</text>
</comment>
<proteinExistence type="inferred from homology"/>
<keyword evidence="9" id="KW-0812">Transmembrane</keyword>
<keyword evidence="11" id="KW-0547">Nucleotide-binding</keyword>
<evidence type="ECO:0000256" key="6">
    <source>
        <dbReference type="ARBA" id="ARBA00012557"/>
    </source>
</evidence>
<comment type="cofactor">
    <cofactor evidence="1">
        <name>Mn(2+)</name>
        <dbReference type="ChEBI" id="CHEBI:29035"/>
    </cofactor>
</comment>
<reference evidence="25 26" key="1">
    <citation type="submission" date="2025-04" db="UniProtKB">
        <authorList>
            <consortium name="RefSeq"/>
        </authorList>
    </citation>
    <scope>IDENTIFICATION</scope>
    <source>
        <strain evidence="25 26">11010-0011.00</strain>
        <tissue evidence="25 26">Whole body</tissue>
    </source>
</reference>
<evidence type="ECO:0000256" key="1">
    <source>
        <dbReference type="ARBA" id="ARBA00001936"/>
    </source>
</evidence>
<dbReference type="Pfam" id="PF02434">
    <property type="entry name" value="Fringe"/>
    <property type="match status" value="1"/>
</dbReference>
<keyword evidence="14" id="KW-0472">Membrane</keyword>
<dbReference type="Proteomes" id="UP000504634">
    <property type="component" value="Unplaced"/>
</dbReference>
<evidence type="ECO:0000256" key="3">
    <source>
        <dbReference type="ARBA" id="ARBA00004922"/>
    </source>
</evidence>
<evidence type="ECO:0000256" key="16">
    <source>
        <dbReference type="ARBA" id="ARBA00023180"/>
    </source>
</evidence>
<organism evidence="24 26">
    <name type="scientific">Drosophila lebanonensis</name>
    <name type="common">Fruit fly</name>
    <name type="synonym">Scaptodrosophila lebanonensis</name>
    <dbReference type="NCBI Taxonomy" id="7225"/>
    <lineage>
        <taxon>Eukaryota</taxon>
        <taxon>Metazoa</taxon>
        <taxon>Ecdysozoa</taxon>
        <taxon>Arthropoda</taxon>
        <taxon>Hexapoda</taxon>
        <taxon>Insecta</taxon>
        <taxon>Pterygota</taxon>
        <taxon>Neoptera</taxon>
        <taxon>Endopterygota</taxon>
        <taxon>Diptera</taxon>
        <taxon>Brachycera</taxon>
        <taxon>Muscomorpha</taxon>
        <taxon>Ephydroidea</taxon>
        <taxon>Drosophilidae</taxon>
        <taxon>Scaptodrosophila</taxon>
    </lineage>
</organism>
<keyword evidence="16" id="KW-0325">Glycoprotein</keyword>
<evidence type="ECO:0000256" key="9">
    <source>
        <dbReference type="ARBA" id="ARBA00022692"/>
    </source>
</evidence>
<evidence type="ECO:0000256" key="14">
    <source>
        <dbReference type="ARBA" id="ARBA00023136"/>
    </source>
</evidence>
<comment type="similarity">
    <text evidence="4">Belongs to the glycosyltransferase 31 family. Beta3-Gal-T subfamily.</text>
</comment>
<dbReference type="RefSeq" id="XP_030377725.1">
    <property type="nucleotide sequence ID" value="XM_030521865.1"/>
</dbReference>
<comment type="subcellular location">
    <subcellularLocation>
        <location evidence="2">Membrane</location>
        <topology evidence="2">Single-pass type II membrane protein</topology>
    </subcellularLocation>
</comment>
<evidence type="ECO:0000259" key="23">
    <source>
        <dbReference type="Pfam" id="PF02434"/>
    </source>
</evidence>
<evidence type="ECO:0000313" key="27">
    <source>
        <dbReference type="RefSeq" id="XP_030377725.1"/>
    </source>
</evidence>
<evidence type="ECO:0000256" key="7">
    <source>
        <dbReference type="ARBA" id="ARBA00022676"/>
    </source>
</evidence>
<dbReference type="GO" id="GO:0016263">
    <property type="term" value="F:glycoprotein-N-acetylgalactosamine 3-beta-galactosyltransferase activity"/>
    <property type="evidence" value="ECO:0007669"/>
    <property type="project" value="UniProtKB-EC"/>
</dbReference>
<evidence type="ECO:0000256" key="21">
    <source>
        <dbReference type="ARBA" id="ARBA00043065"/>
    </source>
</evidence>
<comment type="subunit">
    <text evidence="5">Homodimer; disulfide-linked.</text>
</comment>
<sequence length="348" mass="40073">MKFLWPQRARLELLLTFLTGLIWGFCLSHLLRRERWQLVDPDGGLGRIVCGTTQARIMSTPTVHLTVQYDQRKKQQKAAALGTKLFNETRVLCMVLTNPQMHKNRALHVKRTWGTRCNKLLFMSTKVEKDLPIVALNVTEGYSQRWGKTRESFQYVYKNYFNEYDWFLKVDDDTFVVMENLRAFLYAYTPTVPVYFGSKFRSKNKIAYMSSGAGYVLSKMALKLFATRAYGNGRLCRNQSYGNPDVELGRCLKNVGVVAGDSRDERGIERFFPFSTLQGFQYHTIGLNISSKKTAQLKSCCSESAISFHQVPSFYVLEYIIYKLHAFGLPQPLEILPKKISVVDILKK</sequence>
<evidence type="ECO:0000256" key="18">
    <source>
        <dbReference type="ARBA" id="ARBA00040898"/>
    </source>
</evidence>
<dbReference type="UniPathway" id="UPA00378"/>
<evidence type="ECO:0000256" key="10">
    <source>
        <dbReference type="ARBA" id="ARBA00022723"/>
    </source>
</evidence>
<dbReference type="OrthoDB" id="414175at2759"/>
<dbReference type="InterPro" id="IPR026050">
    <property type="entry name" value="C1GALT1/C1GALT1_chp1"/>
</dbReference>
<dbReference type="GeneID" id="115626478"/>
<evidence type="ECO:0000256" key="11">
    <source>
        <dbReference type="ARBA" id="ARBA00022741"/>
    </source>
</evidence>
<dbReference type="RefSeq" id="XP_030377723.1">
    <property type="nucleotide sequence ID" value="XM_030521863.1"/>
</dbReference>
<evidence type="ECO:0000256" key="12">
    <source>
        <dbReference type="ARBA" id="ARBA00022968"/>
    </source>
</evidence>
<keyword evidence="12" id="KW-0735">Signal-anchor</keyword>
<evidence type="ECO:0000256" key="17">
    <source>
        <dbReference type="ARBA" id="ARBA00023211"/>
    </source>
</evidence>
<dbReference type="AlphaFoldDB" id="A0A6J2TNU9"/>